<gene>
    <name evidence="1" type="ORF">scyTo_0004940</name>
</gene>
<dbReference type="EMBL" id="BFAA01001493">
    <property type="protein sequence ID" value="GCB66282.1"/>
    <property type="molecule type" value="Genomic_DNA"/>
</dbReference>
<dbReference type="AlphaFoldDB" id="A0A401NZE9"/>
<organism evidence="1 2">
    <name type="scientific">Scyliorhinus torazame</name>
    <name type="common">Cloudy catshark</name>
    <name type="synonym">Catulus torazame</name>
    <dbReference type="NCBI Taxonomy" id="75743"/>
    <lineage>
        <taxon>Eukaryota</taxon>
        <taxon>Metazoa</taxon>
        <taxon>Chordata</taxon>
        <taxon>Craniata</taxon>
        <taxon>Vertebrata</taxon>
        <taxon>Chondrichthyes</taxon>
        <taxon>Elasmobranchii</taxon>
        <taxon>Galeomorphii</taxon>
        <taxon>Galeoidea</taxon>
        <taxon>Carcharhiniformes</taxon>
        <taxon>Scyliorhinidae</taxon>
        <taxon>Scyliorhinus</taxon>
    </lineage>
</organism>
<reference evidence="1 2" key="1">
    <citation type="journal article" date="2018" name="Nat. Ecol. Evol.">
        <title>Shark genomes provide insights into elasmobranch evolution and the origin of vertebrates.</title>
        <authorList>
            <person name="Hara Y"/>
            <person name="Yamaguchi K"/>
            <person name="Onimaru K"/>
            <person name="Kadota M"/>
            <person name="Koyanagi M"/>
            <person name="Keeley SD"/>
            <person name="Tatsumi K"/>
            <person name="Tanaka K"/>
            <person name="Motone F"/>
            <person name="Kageyama Y"/>
            <person name="Nozu R"/>
            <person name="Adachi N"/>
            <person name="Nishimura O"/>
            <person name="Nakagawa R"/>
            <person name="Tanegashima C"/>
            <person name="Kiyatake I"/>
            <person name="Matsumoto R"/>
            <person name="Murakumo K"/>
            <person name="Nishida K"/>
            <person name="Terakita A"/>
            <person name="Kuratani S"/>
            <person name="Sato K"/>
            <person name="Hyodo S Kuraku.S."/>
        </authorList>
    </citation>
    <scope>NUCLEOTIDE SEQUENCE [LARGE SCALE GENOMIC DNA]</scope>
</reference>
<sequence>MGIIEGDRVIKACSKKIDFSQETVPQSTGIHKMVFQSEWTDPLTLLRFHPEASRIKNVAKAATIQDAFQMLWQRLQWCEENGCNLT</sequence>
<evidence type="ECO:0000313" key="2">
    <source>
        <dbReference type="Proteomes" id="UP000288216"/>
    </source>
</evidence>
<accession>A0A401NZE9</accession>
<protein>
    <submittedName>
        <fullName evidence="1">Uncharacterized protein</fullName>
    </submittedName>
</protein>
<name>A0A401NZE9_SCYTO</name>
<keyword evidence="2" id="KW-1185">Reference proteome</keyword>
<dbReference type="Proteomes" id="UP000288216">
    <property type="component" value="Unassembled WGS sequence"/>
</dbReference>
<proteinExistence type="predicted"/>
<evidence type="ECO:0000313" key="1">
    <source>
        <dbReference type="EMBL" id="GCB66282.1"/>
    </source>
</evidence>
<comment type="caution">
    <text evidence="1">The sequence shown here is derived from an EMBL/GenBank/DDBJ whole genome shotgun (WGS) entry which is preliminary data.</text>
</comment>